<dbReference type="GO" id="GO:0005764">
    <property type="term" value="C:lysosome"/>
    <property type="evidence" value="ECO:0000318"/>
    <property type="project" value="GO_Central"/>
</dbReference>
<dbReference type="PANTHER" id="PTHR11010">
    <property type="entry name" value="PROTEASE S28 PRO-X CARBOXYPEPTIDASE-RELATED"/>
    <property type="match status" value="1"/>
</dbReference>
<evidence type="ECO:0000256" key="2">
    <source>
        <dbReference type="ARBA" id="ARBA00022670"/>
    </source>
</evidence>
<evidence type="ECO:0000313" key="7">
    <source>
        <dbReference type="Proteomes" id="UP000018468"/>
    </source>
</evidence>
<keyword evidence="4" id="KW-0378">Hydrolase</keyword>
<keyword evidence="5" id="KW-0325">Glycoprotein</keyword>
<dbReference type="AlphaFoldDB" id="W5NAG0"/>
<sequence>FDEIKQRVLERQEQAIKEHLLLQAASGRPLVTEGRLEQPLDHFDRQNNRTYLQRYFVNEQFWKRRTGPVFLYIGGEAAISEFSVQGGHHVSMAQDHGALLVSLEHRFYGQSIPADGMETPTLRYLSSQQALADLVSFQQNITSRYELTPRNTWICFGGSYPGSLSAWLRGKFPHLVYGAVASSAPVRAQLDFTGYNKVVAKSLANPAVGGSDRCLSAVREGFSAVESALASRNVTAVSRDFSCCSAVSEPEDQRELLYSLADIAMGAVQYDQEGAPLGVAQLCRIMAGNSSGADSYTRLAQLAKAYLERTAKPCLETSHQQSVAELRDTTLRPSGVGERQWYYQTCTEFGYCEDHGCPFSRLLTLKSQTELCPLVFGLKESSLPLAVGFTNDYYGSDHPGTHRVLYVNGDIDPWHVLSVLSNATSGERAILIHGTAHCADMNPPRPSDPPALMLARKEIEAHVAAWLQSAAQE</sequence>
<dbReference type="Gene3D" id="3.40.50.1820">
    <property type="entry name" value="alpha/beta hydrolase"/>
    <property type="match status" value="1"/>
</dbReference>
<dbReference type="PANTHER" id="PTHR11010:SF11">
    <property type="entry name" value="THYMUS-SPECIFIC SERINE PROTEASE"/>
    <property type="match status" value="1"/>
</dbReference>
<evidence type="ECO:0000256" key="5">
    <source>
        <dbReference type="ARBA" id="ARBA00023180"/>
    </source>
</evidence>
<evidence type="ECO:0000256" key="4">
    <source>
        <dbReference type="ARBA" id="ARBA00022801"/>
    </source>
</evidence>
<organism evidence="6 7">
    <name type="scientific">Lepisosteus oculatus</name>
    <name type="common">Spotted gar</name>
    <dbReference type="NCBI Taxonomy" id="7918"/>
    <lineage>
        <taxon>Eukaryota</taxon>
        <taxon>Metazoa</taxon>
        <taxon>Chordata</taxon>
        <taxon>Craniata</taxon>
        <taxon>Vertebrata</taxon>
        <taxon>Euteleostomi</taxon>
        <taxon>Actinopterygii</taxon>
        <taxon>Neopterygii</taxon>
        <taxon>Holostei</taxon>
        <taxon>Semionotiformes</taxon>
        <taxon>Lepisosteidae</taxon>
        <taxon>Lepisosteus</taxon>
    </lineage>
</organism>
<dbReference type="FunFam" id="3.40.50.1820:FF:000200">
    <property type="entry name" value="Serine protease 16"/>
    <property type="match status" value="1"/>
</dbReference>
<dbReference type="EMBL" id="AHAT01029418">
    <property type="status" value="NOT_ANNOTATED_CDS"/>
    <property type="molecule type" value="Genomic_DNA"/>
</dbReference>
<keyword evidence="3" id="KW-0732">Signal</keyword>
<dbReference type="InterPro" id="IPR042269">
    <property type="entry name" value="Ser_carbopepase_S28_SKS"/>
</dbReference>
<keyword evidence="7" id="KW-1185">Reference proteome</keyword>
<reference evidence="7" key="1">
    <citation type="submission" date="2011-12" db="EMBL/GenBank/DDBJ databases">
        <title>The Draft Genome of Lepisosteus oculatus.</title>
        <authorList>
            <consortium name="The Broad Institute Genome Assembly &amp; Analysis Group"/>
            <consortium name="Computational R&amp;D Group"/>
            <consortium name="and Sequencing Platform"/>
            <person name="Di Palma F."/>
            <person name="Alfoldi J."/>
            <person name="Johnson J."/>
            <person name="Berlin A."/>
            <person name="Gnerre S."/>
            <person name="Jaffe D."/>
            <person name="MacCallum I."/>
            <person name="Young S."/>
            <person name="Walker B.J."/>
            <person name="Lander E.S."/>
            <person name="Lindblad-Toh K."/>
        </authorList>
    </citation>
    <scope>NUCLEOTIDE SEQUENCE [LARGE SCALE GENOMIC DNA]</scope>
</reference>
<reference evidence="6" key="3">
    <citation type="submission" date="2025-09" db="UniProtKB">
        <authorList>
            <consortium name="Ensembl"/>
        </authorList>
    </citation>
    <scope>IDENTIFICATION</scope>
</reference>
<dbReference type="GO" id="GO:0070008">
    <property type="term" value="F:serine-type exopeptidase activity"/>
    <property type="evidence" value="ECO:0007669"/>
    <property type="project" value="InterPro"/>
</dbReference>
<evidence type="ECO:0000313" key="6">
    <source>
        <dbReference type="Ensembl" id="ENSLOCP00000017619.1"/>
    </source>
</evidence>
<name>W5NAG0_LEPOC</name>
<dbReference type="InterPro" id="IPR029058">
    <property type="entry name" value="AB_hydrolase_fold"/>
</dbReference>
<dbReference type="eggNOG" id="KOG2182">
    <property type="taxonomic scope" value="Eukaryota"/>
</dbReference>
<evidence type="ECO:0000256" key="3">
    <source>
        <dbReference type="ARBA" id="ARBA00022729"/>
    </source>
</evidence>
<dbReference type="Ensembl" id="ENSLOCT00000017651.1">
    <property type="protein sequence ID" value="ENSLOCP00000017619.1"/>
    <property type="gene ID" value="ENSLOCG00000014309.1"/>
</dbReference>
<dbReference type="OMA" id="WQYCSEW"/>
<comment type="similarity">
    <text evidence="1">Belongs to the peptidase S28 family.</text>
</comment>
<proteinExistence type="inferred from homology"/>
<dbReference type="GO" id="GO:0006508">
    <property type="term" value="P:proteolysis"/>
    <property type="evidence" value="ECO:0007669"/>
    <property type="project" value="UniProtKB-KW"/>
</dbReference>
<dbReference type="GO" id="GO:0008239">
    <property type="term" value="F:dipeptidyl-peptidase activity"/>
    <property type="evidence" value="ECO:0000318"/>
    <property type="project" value="GO_Central"/>
</dbReference>
<evidence type="ECO:0000256" key="1">
    <source>
        <dbReference type="ARBA" id="ARBA00011079"/>
    </source>
</evidence>
<dbReference type="InterPro" id="IPR008758">
    <property type="entry name" value="Peptidase_S28"/>
</dbReference>
<dbReference type="GO" id="GO:0005768">
    <property type="term" value="C:endosome"/>
    <property type="evidence" value="ECO:0000318"/>
    <property type="project" value="GO_Central"/>
</dbReference>
<protein>
    <submittedName>
        <fullName evidence="6">Serine protease 16</fullName>
    </submittedName>
</protein>
<dbReference type="SUPFAM" id="SSF53474">
    <property type="entry name" value="alpha/beta-Hydrolases"/>
    <property type="match status" value="1"/>
</dbReference>
<dbReference type="Proteomes" id="UP000018468">
    <property type="component" value="Linkage group LG2"/>
</dbReference>
<dbReference type="Bgee" id="ENSLOCG00000014309">
    <property type="expression patterns" value="Expressed in intestine and 13 other cell types or tissues"/>
</dbReference>
<dbReference type="InParanoid" id="W5NAG0"/>
<dbReference type="Pfam" id="PF05577">
    <property type="entry name" value="Peptidase_S28"/>
    <property type="match status" value="1"/>
</dbReference>
<dbReference type="GeneTree" id="ENSGT00940000160281"/>
<dbReference type="Gene3D" id="1.20.120.980">
    <property type="entry name" value="Serine carboxypeptidase S28, SKS domain"/>
    <property type="match status" value="1"/>
</dbReference>
<dbReference type="HOGENOM" id="CLU_020959_3_1_1"/>
<keyword evidence="2" id="KW-0645">Protease</keyword>
<dbReference type="EMBL" id="AHAT01029419">
    <property type="status" value="NOT_ANNOTATED_CDS"/>
    <property type="molecule type" value="Genomic_DNA"/>
</dbReference>
<reference evidence="6" key="2">
    <citation type="submission" date="2025-08" db="UniProtKB">
        <authorList>
            <consortium name="Ensembl"/>
        </authorList>
    </citation>
    <scope>IDENTIFICATION</scope>
</reference>
<accession>W5NAG0</accession>